<dbReference type="SMART" id="SM00347">
    <property type="entry name" value="HTH_MARR"/>
    <property type="match status" value="1"/>
</dbReference>
<gene>
    <name evidence="5" type="ORF">QV13_17280</name>
</gene>
<dbReference type="GO" id="GO:0003677">
    <property type="term" value="F:DNA binding"/>
    <property type="evidence" value="ECO:0007669"/>
    <property type="project" value="UniProtKB-KW"/>
</dbReference>
<dbReference type="GO" id="GO:0003700">
    <property type="term" value="F:DNA-binding transcription factor activity"/>
    <property type="evidence" value="ECO:0007669"/>
    <property type="project" value="InterPro"/>
</dbReference>
<keyword evidence="2" id="KW-0238">DNA-binding</keyword>
<dbReference type="EMBL" id="MDEO01000035">
    <property type="protein sequence ID" value="OCX14256.1"/>
    <property type="molecule type" value="Genomic_DNA"/>
</dbReference>
<comment type="caution">
    <text evidence="5">The sequence shown here is derived from an EMBL/GenBank/DDBJ whole genome shotgun (WGS) entry which is preliminary data.</text>
</comment>
<dbReference type="InterPro" id="IPR023187">
    <property type="entry name" value="Tscrpt_reg_MarR-type_CS"/>
</dbReference>
<dbReference type="Pfam" id="PF01047">
    <property type="entry name" value="MarR"/>
    <property type="match status" value="1"/>
</dbReference>
<dbReference type="RefSeq" id="WP_024925257.1">
    <property type="nucleotide sequence ID" value="NZ_MDEO01000035.1"/>
</dbReference>
<feature type="domain" description="HTH marR-type" evidence="4">
    <location>
        <begin position="6"/>
        <end position="138"/>
    </location>
</feature>
<dbReference type="PROSITE" id="PS01117">
    <property type="entry name" value="HTH_MARR_1"/>
    <property type="match status" value="1"/>
</dbReference>
<name>A0A1C2DHZ2_9HYPH</name>
<organism evidence="5 6">
    <name type="scientific">Mesorhizobium hungaricum</name>
    <dbReference type="NCBI Taxonomy" id="1566387"/>
    <lineage>
        <taxon>Bacteria</taxon>
        <taxon>Pseudomonadati</taxon>
        <taxon>Pseudomonadota</taxon>
        <taxon>Alphaproteobacteria</taxon>
        <taxon>Hyphomicrobiales</taxon>
        <taxon>Phyllobacteriaceae</taxon>
        <taxon>Mesorhizobium</taxon>
    </lineage>
</organism>
<keyword evidence="1" id="KW-0805">Transcription regulation</keyword>
<protein>
    <recommendedName>
        <fullName evidence="4">HTH marR-type domain-containing protein</fullName>
    </recommendedName>
</protein>
<evidence type="ECO:0000256" key="2">
    <source>
        <dbReference type="ARBA" id="ARBA00023125"/>
    </source>
</evidence>
<keyword evidence="3" id="KW-0804">Transcription</keyword>
<dbReference type="AlphaFoldDB" id="A0A1C2DHZ2"/>
<evidence type="ECO:0000259" key="4">
    <source>
        <dbReference type="PROSITE" id="PS50995"/>
    </source>
</evidence>
<dbReference type="PANTHER" id="PTHR42756:SF1">
    <property type="entry name" value="TRANSCRIPTIONAL REPRESSOR OF EMRAB OPERON"/>
    <property type="match status" value="1"/>
</dbReference>
<dbReference type="SUPFAM" id="SSF46785">
    <property type="entry name" value="Winged helix' DNA-binding domain"/>
    <property type="match status" value="1"/>
</dbReference>
<dbReference type="InterPro" id="IPR036390">
    <property type="entry name" value="WH_DNA-bd_sf"/>
</dbReference>
<dbReference type="OrthoDB" id="582199at2"/>
<dbReference type="Proteomes" id="UP000094412">
    <property type="component" value="Unassembled WGS sequence"/>
</dbReference>
<dbReference type="InterPro" id="IPR036388">
    <property type="entry name" value="WH-like_DNA-bd_sf"/>
</dbReference>
<dbReference type="PROSITE" id="PS50995">
    <property type="entry name" value="HTH_MARR_2"/>
    <property type="match status" value="1"/>
</dbReference>
<dbReference type="Gene3D" id="1.10.10.10">
    <property type="entry name" value="Winged helix-like DNA-binding domain superfamily/Winged helix DNA-binding domain"/>
    <property type="match status" value="1"/>
</dbReference>
<accession>A0A1C2DHZ2</accession>
<reference evidence="5 6" key="1">
    <citation type="submission" date="2016-08" db="EMBL/GenBank/DDBJ databases">
        <title>Whole genome sequence of Mesorhizobium sp. strain UASWS1009 isolated from industrial sewage.</title>
        <authorList>
            <person name="Crovadore J."/>
            <person name="Calmin G."/>
            <person name="Chablais R."/>
            <person name="Cochard B."/>
            <person name="Lefort F."/>
        </authorList>
    </citation>
    <scope>NUCLEOTIDE SEQUENCE [LARGE SCALE GENOMIC DNA]</scope>
    <source>
        <strain evidence="5 6">UASWS1009</strain>
    </source>
</reference>
<evidence type="ECO:0000313" key="5">
    <source>
        <dbReference type="EMBL" id="OCX14256.1"/>
    </source>
</evidence>
<keyword evidence="6" id="KW-1185">Reference proteome</keyword>
<sequence>MSSNTEHTIGFLVHTVGRLLRKRLEQMAINTHLSAAQWRLLFWVAKEEGTTQARLAEYLEIEPISVSRMLDRMEQGGWVERRADANDRRVRALFLTEQGREAFLYVKSFVGTVTEEAFAGISKADQQTIMQGLEKVIENLNTTITSSQDADNGTEAKTLESADQ</sequence>
<dbReference type="STRING" id="1566387.QV13_17280"/>
<evidence type="ECO:0000256" key="3">
    <source>
        <dbReference type="ARBA" id="ARBA00023163"/>
    </source>
</evidence>
<evidence type="ECO:0000313" key="6">
    <source>
        <dbReference type="Proteomes" id="UP000094412"/>
    </source>
</evidence>
<proteinExistence type="predicted"/>
<dbReference type="InterPro" id="IPR000835">
    <property type="entry name" value="HTH_MarR-typ"/>
</dbReference>
<evidence type="ECO:0000256" key="1">
    <source>
        <dbReference type="ARBA" id="ARBA00023015"/>
    </source>
</evidence>
<dbReference type="PANTHER" id="PTHR42756">
    <property type="entry name" value="TRANSCRIPTIONAL REGULATOR, MARR"/>
    <property type="match status" value="1"/>
</dbReference>
<dbReference type="PRINTS" id="PR00598">
    <property type="entry name" value="HTHMARR"/>
</dbReference>